<evidence type="ECO:0000313" key="2">
    <source>
        <dbReference type="EMBL" id="CBY43276.1"/>
    </source>
</evidence>
<accession>E4Z6E8</accession>
<sequence>SATDSEVFCSGNLLIKIPKTPLVSSSNTKMDLRAAANTNFTFAVFNINPDSLADAVEERLDELEDIVEDNFTQTTQFSILTSVALLLVLFTTLGLLTWQFCLRVRGLARTVNSALKPLI</sequence>
<organism evidence="2">
    <name type="scientific">Oikopleura dioica</name>
    <name type="common">Tunicate</name>
    <dbReference type="NCBI Taxonomy" id="34765"/>
    <lineage>
        <taxon>Eukaryota</taxon>
        <taxon>Metazoa</taxon>
        <taxon>Chordata</taxon>
        <taxon>Tunicata</taxon>
        <taxon>Appendicularia</taxon>
        <taxon>Copelata</taxon>
        <taxon>Oikopleuridae</taxon>
        <taxon>Oikopleura</taxon>
    </lineage>
</organism>
<feature type="non-terminal residue" evidence="2">
    <location>
        <position position="1"/>
    </location>
</feature>
<dbReference type="Proteomes" id="UP000011014">
    <property type="component" value="Unassembled WGS sequence"/>
</dbReference>
<evidence type="ECO:0000256" key="1">
    <source>
        <dbReference type="SAM" id="Phobius"/>
    </source>
</evidence>
<dbReference type="AlphaFoldDB" id="E4Z6E8"/>
<name>E4Z6E8_OIKDI</name>
<keyword evidence="1" id="KW-1133">Transmembrane helix</keyword>
<dbReference type="EMBL" id="FN658045">
    <property type="protein sequence ID" value="CBY43276.1"/>
    <property type="molecule type" value="Genomic_DNA"/>
</dbReference>
<reference evidence="2" key="1">
    <citation type="journal article" date="2010" name="Science">
        <title>Plasticity of animal genome architecture unmasked by rapid evolution of a pelagic tunicate.</title>
        <authorList>
            <person name="Denoeud F."/>
            <person name="Henriet S."/>
            <person name="Mungpakdee S."/>
            <person name="Aury J.M."/>
            <person name="Da Silva C."/>
            <person name="Brinkmann H."/>
            <person name="Mikhaleva J."/>
            <person name="Olsen L.C."/>
            <person name="Jubin C."/>
            <person name="Canestro C."/>
            <person name="Bouquet J.M."/>
            <person name="Danks G."/>
            <person name="Poulain J."/>
            <person name="Campsteijn C."/>
            <person name="Adamski M."/>
            <person name="Cross I."/>
            <person name="Yadetie F."/>
            <person name="Muffato M."/>
            <person name="Louis A."/>
            <person name="Butcher S."/>
            <person name="Tsagkogeorga G."/>
            <person name="Konrad A."/>
            <person name="Singh S."/>
            <person name="Jensen M.F."/>
            <person name="Cong E.H."/>
            <person name="Eikeseth-Otteraa H."/>
            <person name="Noel B."/>
            <person name="Anthouard V."/>
            <person name="Porcel B.M."/>
            <person name="Kachouri-Lafond R."/>
            <person name="Nishino A."/>
            <person name="Ugolini M."/>
            <person name="Chourrout P."/>
            <person name="Nishida H."/>
            <person name="Aasland R."/>
            <person name="Huzurbazar S."/>
            <person name="Westhof E."/>
            <person name="Delsuc F."/>
            <person name="Lehrach H."/>
            <person name="Reinhardt R."/>
            <person name="Weissenbach J."/>
            <person name="Roy S.W."/>
            <person name="Artiguenave F."/>
            <person name="Postlethwait J.H."/>
            <person name="Manak J.R."/>
            <person name="Thompson E.M."/>
            <person name="Jaillon O."/>
            <person name="Du Pasquier L."/>
            <person name="Boudinot P."/>
            <person name="Liberles D.A."/>
            <person name="Volff J.N."/>
            <person name="Philippe H."/>
            <person name="Lenhard B."/>
            <person name="Roest Crollius H."/>
            <person name="Wincker P."/>
            <person name="Chourrout D."/>
        </authorList>
    </citation>
    <scope>NUCLEOTIDE SEQUENCE [LARGE SCALE GENOMIC DNA]</scope>
</reference>
<protein>
    <submittedName>
        <fullName evidence="2">Uncharacterized protein</fullName>
    </submittedName>
</protein>
<gene>
    <name evidence="2" type="ORF">GSOID_T00027860001</name>
</gene>
<proteinExistence type="predicted"/>
<keyword evidence="1" id="KW-0472">Membrane</keyword>
<feature type="transmembrane region" description="Helical" evidence="1">
    <location>
        <begin position="77"/>
        <end position="98"/>
    </location>
</feature>
<keyword evidence="1" id="KW-0812">Transmembrane</keyword>